<accession>F2QAA3</accession>
<feature type="non-terminal residue" evidence="2">
    <location>
        <position position="21"/>
    </location>
</feature>
<feature type="region of interest" description="Disordered" evidence="1">
    <location>
        <begin position="1"/>
        <end position="21"/>
    </location>
</feature>
<dbReference type="STRING" id="936155.HFELIS_10500"/>
<dbReference type="HOGENOM" id="CLU_222142_0_0_7"/>
<protein>
    <submittedName>
        <fullName evidence="2">Uncharacterized protein</fullName>
    </submittedName>
</protein>
<evidence type="ECO:0000313" key="3">
    <source>
        <dbReference type="Proteomes" id="UP000007934"/>
    </source>
</evidence>
<evidence type="ECO:0000256" key="1">
    <source>
        <dbReference type="SAM" id="MobiDB-lite"/>
    </source>
</evidence>
<organism evidence="2 3">
    <name type="scientific">Helicobacter felis (strain ATCC 49179 / CCUG 28539 / NCTC 12436 / CS1)</name>
    <dbReference type="NCBI Taxonomy" id="936155"/>
    <lineage>
        <taxon>Bacteria</taxon>
        <taxon>Pseudomonadati</taxon>
        <taxon>Campylobacterota</taxon>
        <taxon>Epsilonproteobacteria</taxon>
        <taxon>Campylobacterales</taxon>
        <taxon>Helicobacteraceae</taxon>
        <taxon>Helicobacter</taxon>
    </lineage>
</organism>
<dbReference type="KEGG" id="hfe:HFELIS_10500"/>
<keyword evidence="3" id="KW-1185">Reference proteome</keyword>
<evidence type="ECO:0000313" key="2">
    <source>
        <dbReference type="EMBL" id="CCA30641.1"/>
    </source>
</evidence>
<sequence>MRQDILKIKDAKDLSEEQKHL</sequence>
<name>F2QAA3_HELFC</name>
<proteinExistence type="predicted"/>
<dbReference type="EMBL" id="FQ670179">
    <property type="protein sequence ID" value="CCA30641.1"/>
    <property type="molecule type" value="Genomic_DNA"/>
</dbReference>
<dbReference type="AlphaFoldDB" id="F2QAA3"/>
<dbReference type="Proteomes" id="UP000007934">
    <property type="component" value="Chromosome"/>
</dbReference>
<gene>
    <name evidence="2" type="ordered locus">Hfelis_10500</name>
</gene>
<reference evidence="2 3" key="1">
    <citation type="journal article" date="2011" name="Genome Biol. Evol.">
        <title>Comparative whole genome sequence analysis of the carcinogenic bacterial model pathogen Helicobacter felis.</title>
        <authorList>
            <person name="Arnold I.C."/>
            <person name="Zigova Z."/>
            <person name="Holden M."/>
            <person name="Lawley T.D."/>
            <person name="Rad R."/>
            <person name="Dougan G."/>
            <person name="Falkow S."/>
            <person name="Bentley S.D."/>
            <person name="Muller A."/>
        </authorList>
    </citation>
    <scope>NUCLEOTIDE SEQUENCE [LARGE SCALE GENOMIC DNA]</scope>
    <source>
        <strain evidence="3">ATCC 49179 / CCUG 28539 / NCTC 12436 / CS1</strain>
    </source>
</reference>